<evidence type="ECO:0000256" key="1">
    <source>
        <dbReference type="ARBA" id="ARBA00022598"/>
    </source>
</evidence>
<sequence length="1217" mass="133266">MKRIYVTKKDAFDPASKALKQTIERSLNTTLDTFKIYRRYDMQISDRSLEQLLYTVLSEKVVDELYYGEAVETLEAGFENYVRVAYLPGQFDQRRQGLLDTASLLTDEAIDVKVSLVYVFNHVDEATLKGIETLLVNPVDSEMLDLESGLDTTDNAANLENLVYDGFINYTEAELQDFLDGENLAMNLDDLKLIQTYFKKEGRDINETELAILDTYWSDHCRHTTFNTALSGIQFPRQTALDAKIEAAFNTYLDMREAAEVTKPVTLMGLGTILAKLMSKEGKLSDLEVSSEINACSVRIPLEFDEDGVHKTEDYLLMFKNETHNHPTEIEPVGGASTCLGGAIRDPLSGRSYVYQAMRISGAADPRTPLTDTLKGKLPQKKITQEAALGYSSYGNQIGLATGFVNEMYHPGYVAKRLEAGAVIAAAPEADVKRLEPVKGDVIVLLGGKTGRDGIGGATGSSKSHVVSSIKTESAQVQKGNAPEERKIQRLFRNPEATRLIKKCNDFGAGGVSVAIGELSESVVIHLDRVPLKYLGLKPKEIAISESQERMAVVLAPEDLEAFIALAADENLEATHVATVTDNGRMVMRYGEATIADLSYDFIDTNGAPRETEVDVTSEATPTLLISRDMDPTHLKDRLKDLNVTSQKNLIERFDQSVGRGTVLAPLGGKDQTVPAQAMVSRIPRHHADVHTVSAMAYGCNPDLLSASQFLGGYYAVVESVARLVAVGAGRDTVRLSFQEFFERMDGSKAWGKPLKALLGALMSSRALDAPPIGGKDSMSGTFEAISVPPTLISFAVTTAHDEAIIGQNFKGKGRLGVIETPMDDDGLLDMDVFKDNADALHQAIIDKNVLTAVAVTHKGTLAHLYESARDTSGFSVELDDLYSPRYGTFIVEYTEDADFIKPIGHFAGGITVNGVTLDKDDLDAAYLNTLDGVFTPMEERVDEPLAPQSSSPRRMKSHKPVDVVKVVIPAFPGTNSEWDTKEAFERAGAHVDILVFKNRTESELKASLDAFAELIESAQILAIPGGFSMGDEPDGSGKFIANVLRAPRVKAAVETLLHDNDGLILGICNGFQALVKTGLLPYGEIRELEAEDLTLTYNTSHRHLARLVPTRMVSTNSPWLQSLSDDIYRVALSHGEGRFVVSSSQFKTLLENDQVVAQYVENPNGSDYGIESVMSADGKILGKMGHSERYTDGLYKNIDDMTYQDIFTAGVNYFKE</sequence>
<dbReference type="SUPFAM" id="SSF55326">
    <property type="entry name" value="PurM N-terminal domain-like"/>
    <property type="match status" value="2"/>
</dbReference>
<feature type="domain" description="Phosphoribosylformylglycinamidine synthase linker" evidence="8">
    <location>
        <begin position="182"/>
        <end position="223"/>
    </location>
</feature>
<organism evidence="9 10">
    <name type="scientific">Peptoniphilus equinus</name>
    <dbReference type="NCBI Taxonomy" id="3016343"/>
    <lineage>
        <taxon>Bacteria</taxon>
        <taxon>Bacillati</taxon>
        <taxon>Bacillota</taxon>
        <taxon>Tissierellia</taxon>
        <taxon>Tissierellales</taxon>
        <taxon>Peptoniphilaceae</taxon>
        <taxon>Peptoniphilus</taxon>
    </lineage>
</organism>
<dbReference type="Gene3D" id="3.40.50.880">
    <property type="match status" value="1"/>
</dbReference>
<keyword evidence="1 9" id="KW-0436">Ligase</keyword>
<gene>
    <name evidence="9" type="ORF">O6R05_06890</name>
</gene>
<dbReference type="RefSeq" id="WP_271191253.1">
    <property type="nucleotide sequence ID" value="NZ_CP115667.1"/>
</dbReference>
<accession>A0ABY7QSK1</accession>
<dbReference type="Gene3D" id="3.30.1330.10">
    <property type="entry name" value="PurM-like, N-terminal domain"/>
    <property type="match status" value="2"/>
</dbReference>
<dbReference type="PROSITE" id="PS51273">
    <property type="entry name" value="GATASE_TYPE_1"/>
    <property type="match status" value="1"/>
</dbReference>
<keyword evidence="5" id="KW-0067">ATP-binding</keyword>
<protein>
    <submittedName>
        <fullName evidence="9">Phosphoribosylformylglycinamidine synthase</fullName>
        <ecNumber evidence="9">6.3.5.3</ecNumber>
    </submittedName>
</protein>
<dbReference type="Pfam" id="PF13507">
    <property type="entry name" value="GATase_5"/>
    <property type="match status" value="1"/>
</dbReference>
<dbReference type="InterPro" id="IPR041609">
    <property type="entry name" value="PurL_linker"/>
</dbReference>
<evidence type="ECO:0000259" key="8">
    <source>
        <dbReference type="Pfam" id="PF18072"/>
    </source>
</evidence>
<dbReference type="InterPro" id="IPR036921">
    <property type="entry name" value="PurM-like_N_sf"/>
</dbReference>
<evidence type="ECO:0000256" key="5">
    <source>
        <dbReference type="ARBA" id="ARBA00022840"/>
    </source>
</evidence>
<evidence type="ECO:0000256" key="2">
    <source>
        <dbReference type="ARBA" id="ARBA00022723"/>
    </source>
</evidence>
<dbReference type="NCBIfam" id="TIGR01857">
    <property type="entry name" value="FGAM-synthase"/>
    <property type="match status" value="1"/>
</dbReference>
<dbReference type="GO" id="GO:0004642">
    <property type="term" value="F:phosphoribosylformylglycinamidine synthase activity"/>
    <property type="evidence" value="ECO:0007669"/>
    <property type="project" value="UniProtKB-EC"/>
</dbReference>
<dbReference type="Pfam" id="PF18072">
    <property type="entry name" value="FGAR-AT_linker"/>
    <property type="match status" value="1"/>
</dbReference>
<evidence type="ECO:0000256" key="3">
    <source>
        <dbReference type="ARBA" id="ARBA00022741"/>
    </source>
</evidence>
<dbReference type="InterPro" id="IPR029062">
    <property type="entry name" value="Class_I_gatase-like"/>
</dbReference>
<dbReference type="SUPFAM" id="SSF56042">
    <property type="entry name" value="PurM C-terminal domain-like"/>
    <property type="match status" value="1"/>
</dbReference>
<reference evidence="9 10" key="1">
    <citation type="submission" date="2023-01" db="EMBL/GenBank/DDBJ databases">
        <authorList>
            <person name="Lee S.H."/>
            <person name="Jung H.S."/>
            <person name="Yun J.U."/>
        </authorList>
    </citation>
    <scope>NUCLEOTIDE SEQUENCE [LARGE SCALE GENOMIC DNA]</scope>
    <source>
        <strain evidence="9 10">CBA3646</strain>
    </source>
</reference>
<keyword evidence="2" id="KW-0479">Metal-binding</keyword>
<keyword evidence="4" id="KW-0658">Purine biosynthesis</keyword>
<dbReference type="Pfam" id="PF02769">
    <property type="entry name" value="AIRS_C"/>
    <property type="match status" value="1"/>
</dbReference>
<dbReference type="EC" id="6.3.5.3" evidence="9"/>
<dbReference type="CDD" id="cd02204">
    <property type="entry name" value="PurL_repeat2"/>
    <property type="match status" value="1"/>
</dbReference>
<evidence type="ECO:0000256" key="4">
    <source>
        <dbReference type="ARBA" id="ARBA00022755"/>
    </source>
</evidence>
<dbReference type="Gene3D" id="3.90.650.10">
    <property type="entry name" value="PurM-like C-terminal domain"/>
    <property type="match status" value="1"/>
</dbReference>
<evidence type="ECO:0000259" key="7">
    <source>
        <dbReference type="Pfam" id="PF02769"/>
    </source>
</evidence>
<dbReference type="SUPFAM" id="SSF52317">
    <property type="entry name" value="Class I glutamine amidotransferase-like"/>
    <property type="match status" value="1"/>
</dbReference>
<keyword evidence="3" id="KW-0547">Nucleotide-binding</keyword>
<dbReference type="Proteomes" id="UP001210339">
    <property type="component" value="Chromosome"/>
</dbReference>
<keyword evidence="6" id="KW-0460">Magnesium</keyword>
<dbReference type="PANTHER" id="PTHR10099:SF1">
    <property type="entry name" value="PHOSPHORIBOSYLFORMYLGLYCINAMIDINE SYNTHASE"/>
    <property type="match status" value="1"/>
</dbReference>
<dbReference type="InterPro" id="IPR036676">
    <property type="entry name" value="PurM-like_C_sf"/>
</dbReference>
<dbReference type="InterPro" id="IPR010141">
    <property type="entry name" value="FGAM_synthase"/>
</dbReference>
<dbReference type="CDD" id="cd02203">
    <property type="entry name" value="PurL_repeat1"/>
    <property type="match status" value="1"/>
</dbReference>
<proteinExistence type="predicted"/>
<feature type="domain" description="PurM-like C-terminal" evidence="7">
    <location>
        <begin position="439"/>
        <end position="589"/>
    </location>
</feature>
<dbReference type="PANTHER" id="PTHR10099">
    <property type="entry name" value="PHOSPHORIBOSYLFORMYLGLYCINAMIDINE SYNTHASE"/>
    <property type="match status" value="1"/>
</dbReference>
<dbReference type="EMBL" id="CP115667">
    <property type="protein sequence ID" value="WBW49722.1"/>
    <property type="molecule type" value="Genomic_DNA"/>
</dbReference>
<evidence type="ECO:0000313" key="10">
    <source>
        <dbReference type="Proteomes" id="UP001210339"/>
    </source>
</evidence>
<name>A0ABY7QSK1_9FIRM</name>
<keyword evidence="10" id="KW-1185">Reference proteome</keyword>
<evidence type="ECO:0000256" key="6">
    <source>
        <dbReference type="ARBA" id="ARBA00022842"/>
    </source>
</evidence>
<dbReference type="InterPro" id="IPR010918">
    <property type="entry name" value="PurM-like_C_dom"/>
</dbReference>
<dbReference type="SMART" id="SM01211">
    <property type="entry name" value="GATase_5"/>
    <property type="match status" value="1"/>
</dbReference>
<evidence type="ECO:0000313" key="9">
    <source>
        <dbReference type="EMBL" id="WBW49722.1"/>
    </source>
</evidence>